<keyword evidence="6" id="KW-1003">Cell membrane</keyword>
<dbReference type="EC" id="7.-.-.-" evidence="6"/>
<dbReference type="AlphaFoldDB" id="A0A4R3K080"/>
<dbReference type="PANTHER" id="PTHR36118">
    <property type="entry name" value="ION-TRANSLOCATING OXIDOREDUCTASE COMPLEX SUBUNIT G"/>
    <property type="match status" value="1"/>
</dbReference>
<comment type="subunit">
    <text evidence="6">The complex is composed of six subunits: RnfA, RnfB, RnfC, RnfD, RnfE and RnfG.</text>
</comment>
<evidence type="ECO:0000259" key="7">
    <source>
        <dbReference type="SMART" id="SM00900"/>
    </source>
</evidence>
<keyword evidence="1 6" id="KW-0813">Transport</keyword>
<dbReference type="SMART" id="SM00900">
    <property type="entry name" value="FMN_bind"/>
    <property type="match status" value="1"/>
</dbReference>
<dbReference type="HAMAP" id="MF_00479">
    <property type="entry name" value="RsxG_RnfG"/>
    <property type="match status" value="1"/>
</dbReference>
<keyword evidence="4 6" id="KW-0288">FMN</keyword>
<accession>A0A4R3K080</accession>
<dbReference type="InterPro" id="IPR010209">
    <property type="entry name" value="Ion_transpt_RnfG/RsxG"/>
</dbReference>
<dbReference type="PANTHER" id="PTHR36118:SF1">
    <property type="entry name" value="ION-TRANSLOCATING OXIDOREDUCTASE COMPLEX SUBUNIT G"/>
    <property type="match status" value="1"/>
</dbReference>
<dbReference type="InterPro" id="IPR007329">
    <property type="entry name" value="FMN-bd"/>
</dbReference>
<keyword evidence="6" id="KW-1278">Translocase</keyword>
<keyword evidence="9" id="KW-1185">Reference proteome</keyword>
<keyword evidence="6" id="KW-0997">Cell inner membrane</keyword>
<evidence type="ECO:0000313" key="8">
    <source>
        <dbReference type="EMBL" id="TCS72976.1"/>
    </source>
</evidence>
<dbReference type="Proteomes" id="UP000295135">
    <property type="component" value="Unassembled WGS sequence"/>
</dbReference>
<keyword evidence="5 6" id="KW-0249">Electron transport</keyword>
<keyword evidence="6" id="KW-1133">Transmembrane helix</keyword>
<dbReference type="OrthoDB" id="9784165at2"/>
<dbReference type="GO" id="GO:0009055">
    <property type="term" value="F:electron transfer activity"/>
    <property type="evidence" value="ECO:0007669"/>
    <property type="project" value="InterPro"/>
</dbReference>
<evidence type="ECO:0000256" key="5">
    <source>
        <dbReference type="ARBA" id="ARBA00022982"/>
    </source>
</evidence>
<dbReference type="RefSeq" id="WP_126462058.1">
    <property type="nucleotide sequence ID" value="NZ_AP018721.1"/>
</dbReference>
<comment type="caution">
    <text evidence="8">The sequence shown here is derived from an EMBL/GenBank/DDBJ whole genome shotgun (WGS) entry which is preliminary data.</text>
</comment>
<dbReference type="Pfam" id="PF04205">
    <property type="entry name" value="FMN_bind"/>
    <property type="match status" value="1"/>
</dbReference>
<comment type="similarity">
    <text evidence="6">Belongs to the RnfG family.</text>
</comment>
<keyword evidence="3 6" id="KW-0285">Flavoprotein</keyword>
<sequence length="212" mass="22766">MKAMVRAAITTALALLVFSAIGTVLLSGTYSLTLDTITRSEQATRQILIAQTLPEGSFDNNLVAEAMPLALDPLLGGKKPGLAYPARLNGKPVAVVIEATAPDGYAGEIKLLIGILADGRLGGVRVAQHKETPGLGDYIELKKNPWIRQFDGLSLGSMAEDQWRVRKDGGRFDYMAGATITPRAIVKAVHKALRYFELHKAELLKPSSEVTA</sequence>
<comment type="function">
    <text evidence="6">Part of a membrane-bound complex that couples electron transfer with translocation of ions across the membrane.</text>
</comment>
<gene>
    <name evidence="6" type="primary">rnfG</name>
    <name evidence="8" type="ORF">EDC61_10398</name>
</gene>
<keyword evidence="6" id="KW-0812">Transmembrane</keyword>
<reference evidence="8 9" key="1">
    <citation type="submission" date="2019-03" db="EMBL/GenBank/DDBJ databases">
        <title>Genomic Encyclopedia of Type Strains, Phase IV (KMG-IV): sequencing the most valuable type-strain genomes for metagenomic binning, comparative biology and taxonomic classification.</title>
        <authorList>
            <person name="Goeker M."/>
        </authorList>
    </citation>
    <scope>NUCLEOTIDE SEQUENCE [LARGE SCALE GENOMIC DNA]</scope>
    <source>
        <strain evidence="8 9">DSM 103923</strain>
    </source>
</reference>
<comment type="subcellular location">
    <subcellularLocation>
        <location evidence="6">Cell inner membrane</location>
        <topology evidence="6">Single-pass membrane protein</topology>
    </subcellularLocation>
</comment>
<name>A0A4R3K080_9PROT</name>
<evidence type="ECO:0000256" key="6">
    <source>
        <dbReference type="HAMAP-Rule" id="MF_00479"/>
    </source>
</evidence>
<dbReference type="EMBL" id="SLZY01000003">
    <property type="protein sequence ID" value="TCS72976.1"/>
    <property type="molecule type" value="Genomic_DNA"/>
</dbReference>
<dbReference type="PIRSF" id="PIRSF006091">
    <property type="entry name" value="E_trnsport_RnfG"/>
    <property type="match status" value="1"/>
</dbReference>
<evidence type="ECO:0000313" key="9">
    <source>
        <dbReference type="Proteomes" id="UP000295135"/>
    </source>
</evidence>
<dbReference type="GO" id="GO:0022900">
    <property type="term" value="P:electron transport chain"/>
    <property type="evidence" value="ECO:0007669"/>
    <property type="project" value="UniProtKB-UniRule"/>
</dbReference>
<keyword evidence="2 6" id="KW-0597">Phosphoprotein</keyword>
<feature type="domain" description="FMN-binding" evidence="7">
    <location>
        <begin position="104"/>
        <end position="196"/>
    </location>
</feature>
<evidence type="ECO:0000256" key="1">
    <source>
        <dbReference type="ARBA" id="ARBA00022448"/>
    </source>
</evidence>
<dbReference type="NCBIfam" id="TIGR01947">
    <property type="entry name" value="rnfG"/>
    <property type="match status" value="1"/>
</dbReference>
<dbReference type="GO" id="GO:0005886">
    <property type="term" value="C:plasma membrane"/>
    <property type="evidence" value="ECO:0007669"/>
    <property type="project" value="UniProtKB-SubCell"/>
</dbReference>
<comment type="cofactor">
    <cofactor evidence="6">
        <name>FMN</name>
        <dbReference type="ChEBI" id="CHEBI:58210"/>
    </cofactor>
</comment>
<dbReference type="NCBIfam" id="NF002519">
    <property type="entry name" value="PRK01908.1"/>
    <property type="match status" value="1"/>
</dbReference>
<proteinExistence type="inferred from homology"/>
<feature type="modified residue" description="FMN phosphoryl threonine" evidence="6">
    <location>
        <position position="179"/>
    </location>
</feature>
<evidence type="ECO:0000256" key="3">
    <source>
        <dbReference type="ARBA" id="ARBA00022630"/>
    </source>
</evidence>
<protein>
    <recommendedName>
        <fullName evidence="6">Ion-translocating oxidoreductase complex subunit G</fullName>
        <ecNumber evidence="6">7.-.-.-</ecNumber>
    </recommendedName>
    <alternativeName>
        <fullName evidence="6">Rnf electron transport complex subunit G</fullName>
    </alternativeName>
</protein>
<dbReference type="GO" id="GO:0010181">
    <property type="term" value="F:FMN binding"/>
    <property type="evidence" value="ECO:0007669"/>
    <property type="project" value="InterPro"/>
</dbReference>
<evidence type="ECO:0000256" key="2">
    <source>
        <dbReference type="ARBA" id="ARBA00022553"/>
    </source>
</evidence>
<keyword evidence="6" id="KW-0472">Membrane</keyword>
<evidence type="ECO:0000256" key="4">
    <source>
        <dbReference type="ARBA" id="ARBA00022643"/>
    </source>
</evidence>
<organism evidence="8 9">
    <name type="scientific">Sulfuritortus calidifontis</name>
    <dbReference type="NCBI Taxonomy" id="1914471"/>
    <lineage>
        <taxon>Bacteria</taxon>
        <taxon>Pseudomonadati</taxon>
        <taxon>Pseudomonadota</taxon>
        <taxon>Betaproteobacteria</taxon>
        <taxon>Nitrosomonadales</taxon>
        <taxon>Thiobacillaceae</taxon>
        <taxon>Sulfuritortus</taxon>
    </lineage>
</organism>